<dbReference type="OrthoDB" id="9815444at2"/>
<evidence type="ECO:0000256" key="2">
    <source>
        <dbReference type="SAM" id="SignalP"/>
    </source>
</evidence>
<evidence type="ECO:0000313" key="3">
    <source>
        <dbReference type="EMBL" id="AQS87459.1"/>
    </source>
</evidence>
<keyword evidence="2" id="KW-0732">Signal</keyword>
<dbReference type="Proteomes" id="UP000188604">
    <property type="component" value="Chromosome"/>
</dbReference>
<gene>
    <name evidence="3" type="ORF">A0U93_05340</name>
</gene>
<dbReference type="STRING" id="320497.A0U93_05340"/>
<dbReference type="AlphaFoldDB" id="A0A1U9KNX6"/>
<dbReference type="Gene3D" id="3.40.190.10">
    <property type="entry name" value="Periplasmic binding protein-like II"/>
    <property type="match status" value="1"/>
</dbReference>
<evidence type="ECO:0008006" key="5">
    <source>
        <dbReference type="Google" id="ProtNLM"/>
    </source>
</evidence>
<dbReference type="RefSeq" id="WP_077806444.1">
    <property type="nucleotide sequence ID" value="NZ_BJXS01000009.1"/>
</dbReference>
<dbReference type="KEGG" id="nch:A0U93_05340"/>
<name>A0A1U9KNX6_9PROT</name>
<evidence type="ECO:0000313" key="4">
    <source>
        <dbReference type="Proteomes" id="UP000188604"/>
    </source>
</evidence>
<evidence type="ECO:0000256" key="1">
    <source>
        <dbReference type="SAM" id="MobiDB-lite"/>
    </source>
</evidence>
<sequence length="334" mass="36336">MISRIARSAYARAVAINVLSLAAASLNPADAAHTHRHARPAHHNASATRSNNGPVVAVLPGVLDANALAMPDQPFTLRSWDGTVETLRKRALIRSPSWSAIMIDNTLLQSACRDGLVQMLPAPSAPSTSPSPCGIPAGQNSIVLAWDQRRATVAPNWGDFWDVARHPGKRGLRLDPRSTLEIALLADGVPASGVYATLSTADGVDRAFRKLDQLRPYIVWWRTPEDAARIMDNGSALMTSTPADELAGAERKSGFAAQWHQSLRQNLSWAVPHNVPDADARRVTGILREQNPHHDDAPDNTTPDSGSLTIDDGFWTNHLDDLESRFQTWFNAKP</sequence>
<keyword evidence="4" id="KW-1185">Reference proteome</keyword>
<dbReference type="InterPro" id="IPR006059">
    <property type="entry name" value="SBP"/>
</dbReference>
<organism evidence="3 4">
    <name type="scientific">Neoasaia chiangmaiensis</name>
    <dbReference type="NCBI Taxonomy" id="320497"/>
    <lineage>
        <taxon>Bacteria</taxon>
        <taxon>Pseudomonadati</taxon>
        <taxon>Pseudomonadota</taxon>
        <taxon>Alphaproteobacteria</taxon>
        <taxon>Acetobacterales</taxon>
        <taxon>Acetobacteraceae</taxon>
        <taxon>Neoasaia</taxon>
    </lineage>
</organism>
<dbReference type="EMBL" id="CP014691">
    <property type="protein sequence ID" value="AQS87459.1"/>
    <property type="molecule type" value="Genomic_DNA"/>
</dbReference>
<reference evidence="3 4" key="1">
    <citation type="submission" date="2016-03" db="EMBL/GenBank/DDBJ databases">
        <title>Acetic acid bacteria sequencing.</title>
        <authorList>
            <person name="Brandt J."/>
            <person name="Jakob F."/>
            <person name="Vogel R.F."/>
        </authorList>
    </citation>
    <scope>NUCLEOTIDE SEQUENCE [LARGE SCALE GENOMIC DNA]</scope>
    <source>
        <strain evidence="3 4">NBRC 101099</strain>
    </source>
</reference>
<feature type="signal peptide" evidence="2">
    <location>
        <begin position="1"/>
        <end position="31"/>
    </location>
</feature>
<accession>A0A1U9KNX6</accession>
<dbReference type="SUPFAM" id="SSF53850">
    <property type="entry name" value="Periplasmic binding protein-like II"/>
    <property type="match status" value="1"/>
</dbReference>
<proteinExistence type="predicted"/>
<feature type="region of interest" description="Disordered" evidence="1">
    <location>
        <begin position="32"/>
        <end position="52"/>
    </location>
</feature>
<protein>
    <recommendedName>
        <fullName evidence="5">ABC transporter substrate-binding protein</fullName>
    </recommendedName>
</protein>
<dbReference type="Pfam" id="PF13416">
    <property type="entry name" value="SBP_bac_8"/>
    <property type="match status" value="1"/>
</dbReference>
<feature type="chain" id="PRO_5012640341" description="ABC transporter substrate-binding protein" evidence="2">
    <location>
        <begin position="32"/>
        <end position="334"/>
    </location>
</feature>